<name>A0AAN5C9E9_9BILA</name>
<evidence type="ECO:0000313" key="4">
    <source>
        <dbReference type="EMBL" id="GMR33769.1"/>
    </source>
</evidence>
<evidence type="ECO:0000256" key="2">
    <source>
        <dbReference type="ARBA" id="ARBA00014454"/>
    </source>
</evidence>
<feature type="compositionally biased region" description="Basic and acidic residues" evidence="3">
    <location>
        <begin position="219"/>
        <end position="233"/>
    </location>
</feature>
<dbReference type="GO" id="GO:0000398">
    <property type="term" value="P:mRNA splicing, via spliceosome"/>
    <property type="evidence" value="ECO:0007669"/>
    <property type="project" value="TreeGrafter"/>
</dbReference>
<feature type="region of interest" description="Disordered" evidence="3">
    <location>
        <begin position="77"/>
        <end position="278"/>
    </location>
</feature>
<keyword evidence="5" id="KW-1185">Reference proteome</keyword>
<feature type="region of interest" description="Disordered" evidence="3">
    <location>
        <begin position="313"/>
        <end position="341"/>
    </location>
</feature>
<dbReference type="GO" id="GO:0005684">
    <property type="term" value="C:U2-type spliceosomal complex"/>
    <property type="evidence" value="ECO:0007669"/>
    <property type="project" value="TreeGrafter"/>
</dbReference>
<sequence length="475" mass="53963">SAAALSRADYLKKYTTGGGSNDVPKKKKKSKKSHGPGISIVEEDAFKKVNYGAKPDMGSDMEDEIQFEAEVKNKIDTAKAKFRPVFADEPVVKKEPLSRSPSPVARRKRRDSDASPRRKDASPPRRTRRDSDASPPRRTRRDSDNSPPRKASPRRKRRDSDASPPRRTRRDSDNSPPRATRRRRDSDASPPRRRERDSSPPRRNRRDSDASPPRKRKHSDSSPPRRRERDSSPPRRKREASPSIVDRRAASPKRIKEEPVDEDDGQARTLDGKKAGLQSAADLREEGLMMKNREIQMFTKLAATISGRGAETVVRQKMTGKKNNETQEDKEKKEREAAKQSELDAKYKAGWNKGVAQQERRAAALEEAARVAAEPWARMKDDEAMNDHLKEDINVKDDPLADFILKKRQKINIQKGRKVYPQYEGAWPPNRFGIAPGCRWDGVVRGNGFEGQLAISANSKRAAEQEYYQNIQLYE</sequence>
<evidence type="ECO:0000256" key="1">
    <source>
        <dbReference type="ARBA" id="ARBA00011069"/>
    </source>
</evidence>
<dbReference type="PANTHER" id="PTHR31809">
    <property type="entry name" value="BUD13 HOMOLOG"/>
    <property type="match status" value="1"/>
</dbReference>
<dbReference type="AlphaFoldDB" id="A0AAN5C9E9"/>
<comment type="caution">
    <text evidence="4">The sequence shown here is derived from an EMBL/GenBank/DDBJ whole genome shotgun (WGS) entry which is preliminary data.</text>
</comment>
<evidence type="ECO:0000256" key="3">
    <source>
        <dbReference type="SAM" id="MobiDB-lite"/>
    </source>
</evidence>
<feature type="region of interest" description="Disordered" evidence="3">
    <location>
        <begin position="1"/>
        <end position="41"/>
    </location>
</feature>
<dbReference type="PANTHER" id="PTHR31809:SF0">
    <property type="entry name" value="BUD13 HOMOLOG"/>
    <property type="match status" value="1"/>
</dbReference>
<feature type="compositionally biased region" description="Basic residues" evidence="3">
    <location>
        <begin position="25"/>
        <end position="34"/>
    </location>
</feature>
<dbReference type="GO" id="GO:0003723">
    <property type="term" value="F:RNA binding"/>
    <property type="evidence" value="ECO:0007669"/>
    <property type="project" value="TreeGrafter"/>
</dbReference>
<comment type="similarity">
    <text evidence="1">Belongs to the CWC26 family.</text>
</comment>
<protein>
    <recommendedName>
        <fullName evidence="2">BUD13 homolog</fullName>
    </recommendedName>
</protein>
<feature type="compositionally biased region" description="Basic and acidic residues" evidence="3">
    <location>
        <begin position="245"/>
        <end position="258"/>
    </location>
</feature>
<reference evidence="5" key="1">
    <citation type="submission" date="2022-10" db="EMBL/GenBank/DDBJ databases">
        <title>Genome assembly of Pristionchus species.</title>
        <authorList>
            <person name="Yoshida K."/>
            <person name="Sommer R.J."/>
        </authorList>
    </citation>
    <scope>NUCLEOTIDE SEQUENCE [LARGE SCALE GENOMIC DNA]</scope>
    <source>
        <strain evidence="5">RS5460</strain>
    </source>
</reference>
<dbReference type="GO" id="GO:0070274">
    <property type="term" value="C:RES complex"/>
    <property type="evidence" value="ECO:0007669"/>
    <property type="project" value="TreeGrafter"/>
</dbReference>
<accession>A0AAN5C9E9</accession>
<dbReference type="Pfam" id="PF09736">
    <property type="entry name" value="Bud13"/>
    <property type="match status" value="1"/>
</dbReference>
<organism evidence="4 5">
    <name type="scientific">Pristionchus mayeri</name>
    <dbReference type="NCBI Taxonomy" id="1317129"/>
    <lineage>
        <taxon>Eukaryota</taxon>
        <taxon>Metazoa</taxon>
        <taxon>Ecdysozoa</taxon>
        <taxon>Nematoda</taxon>
        <taxon>Chromadorea</taxon>
        <taxon>Rhabditida</taxon>
        <taxon>Rhabditina</taxon>
        <taxon>Diplogasteromorpha</taxon>
        <taxon>Diplogasteroidea</taxon>
        <taxon>Neodiplogasteridae</taxon>
        <taxon>Pristionchus</taxon>
    </lineage>
</organism>
<dbReference type="EMBL" id="BTRK01000001">
    <property type="protein sequence ID" value="GMR33769.1"/>
    <property type="molecule type" value="Genomic_DNA"/>
</dbReference>
<feature type="compositionally biased region" description="Basic and acidic residues" evidence="3">
    <location>
        <begin position="184"/>
        <end position="200"/>
    </location>
</feature>
<feature type="non-terminal residue" evidence="4">
    <location>
        <position position="1"/>
    </location>
</feature>
<evidence type="ECO:0000313" key="5">
    <source>
        <dbReference type="Proteomes" id="UP001328107"/>
    </source>
</evidence>
<dbReference type="InterPro" id="IPR051112">
    <property type="entry name" value="CWC26_splicing_factor"/>
</dbReference>
<dbReference type="InterPro" id="IPR018609">
    <property type="entry name" value="Bud13"/>
</dbReference>
<dbReference type="Proteomes" id="UP001328107">
    <property type="component" value="Unassembled WGS sequence"/>
</dbReference>
<feature type="compositionally biased region" description="Basic and acidic residues" evidence="3">
    <location>
        <begin position="110"/>
        <end position="123"/>
    </location>
</feature>
<proteinExistence type="inferred from homology"/>
<feature type="compositionally biased region" description="Basic and acidic residues" evidence="3">
    <location>
        <begin position="322"/>
        <end position="341"/>
    </location>
</feature>
<gene>
    <name evidence="4" type="ORF">PMAYCL1PPCAC_03964</name>
</gene>